<dbReference type="InterPro" id="IPR001646">
    <property type="entry name" value="5peptide_repeat"/>
</dbReference>
<dbReference type="PANTHER" id="PTHR14136">
    <property type="entry name" value="BTB_POZ DOMAIN-CONTAINING PROTEIN KCTD9"/>
    <property type="match status" value="1"/>
</dbReference>
<dbReference type="RefSeq" id="WP_347323856.1">
    <property type="nucleotide sequence ID" value="NZ_JBCGUH010000002.1"/>
</dbReference>
<evidence type="ECO:0000313" key="2">
    <source>
        <dbReference type="EMBL" id="MFD1887858.1"/>
    </source>
</evidence>
<sequence>MEWLKNSSVHLTDYDHRHHLKADCEQCFGLCCVALSFSASEGFPMDKAAGQPCKHLQSDCRCAIHPTLHKRGLKGCISFDCFGAGQKVSQMTYRGTDWKTIPDQADTMFNVFLVMLQLHELLWHLTDALHQPATHSIRQELQELLDVTEQYTMRSPAELLGIDTMEHKDRVNVLLVRTSELVRAGARNKQKPQPKPKQRSSSTKQKRIGRGADLVAADLSKMDLQGAHLRGALLIAANLQDVDLSGADLIGADLRDANVSGADLSQSLFLTQFQISSARGDEATRLPAWLQRPEHWHRNQI</sequence>
<accession>A0ABW4RQE9</accession>
<proteinExistence type="predicted"/>
<organism evidence="2 3">
    <name type="scientific">Paenibacillus wenxiniae</name>
    <dbReference type="NCBI Taxonomy" id="1636843"/>
    <lineage>
        <taxon>Bacteria</taxon>
        <taxon>Bacillati</taxon>
        <taxon>Bacillota</taxon>
        <taxon>Bacilli</taxon>
        <taxon>Bacillales</taxon>
        <taxon>Paenibacillaceae</taxon>
        <taxon>Paenibacillus</taxon>
    </lineage>
</organism>
<feature type="compositionally biased region" description="Basic residues" evidence="1">
    <location>
        <begin position="186"/>
        <end position="208"/>
    </location>
</feature>
<comment type="caution">
    <text evidence="2">The sequence shown here is derived from an EMBL/GenBank/DDBJ whole genome shotgun (WGS) entry which is preliminary data.</text>
</comment>
<dbReference type="InterPro" id="IPR051082">
    <property type="entry name" value="Pentapeptide-BTB/POZ_domain"/>
</dbReference>
<dbReference type="Gene3D" id="2.160.20.80">
    <property type="entry name" value="E3 ubiquitin-protein ligase SopA"/>
    <property type="match status" value="1"/>
</dbReference>
<reference evidence="3" key="1">
    <citation type="journal article" date="2019" name="Int. J. Syst. Evol. Microbiol.">
        <title>The Global Catalogue of Microorganisms (GCM) 10K type strain sequencing project: providing services to taxonomists for standard genome sequencing and annotation.</title>
        <authorList>
            <consortium name="The Broad Institute Genomics Platform"/>
            <consortium name="The Broad Institute Genome Sequencing Center for Infectious Disease"/>
            <person name="Wu L."/>
            <person name="Ma J."/>
        </authorList>
    </citation>
    <scope>NUCLEOTIDE SEQUENCE [LARGE SCALE GENOMIC DNA]</scope>
    <source>
        <strain evidence="3">CCUG 54950</strain>
    </source>
</reference>
<evidence type="ECO:0000313" key="3">
    <source>
        <dbReference type="Proteomes" id="UP001597233"/>
    </source>
</evidence>
<evidence type="ECO:0000256" key="1">
    <source>
        <dbReference type="SAM" id="MobiDB-lite"/>
    </source>
</evidence>
<name>A0ABW4RQE9_9BACL</name>
<protein>
    <submittedName>
        <fullName evidence="2">Pentapeptide repeat-containing protein</fullName>
    </submittedName>
</protein>
<dbReference type="Proteomes" id="UP001597233">
    <property type="component" value="Unassembled WGS sequence"/>
</dbReference>
<gene>
    <name evidence="2" type="ORF">ACFSC9_20470</name>
</gene>
<dbReference type="EMBL" id="JBHUEH010000032">
    <property type="protein sequence ID" value="MFD1887858.1"/>
    <property type="molecule type" value="Genomic_DNA"/>
</dbReference>
<keyword evidence="3" id="KW-1185">Reference proteome</keyword>
<dbReference type="SUPFAM" id="SSF141571">
    <property type="entry name" value="Pentapeptide repeat-like"/>
    <property type="match status" value="1"/>
</dbReference>
<feature type="region of interest" description="Disordered" evidence="1">
    <location>
        <begin position="184"/>
        <end position="208"/>
    </location>
</feature>
<dbReference type="Pfam" id="PF00805">
    <property type="entry name" value="Pentapeptide"/>
    <property type="match status" value="1"/>
</dbReference>
<dbReference type="PANTHER" id="PTHR14136:SF37">
    <property type="entry name" value="PENTAPEPTIDE REPEAT-CONTAINING PROTEIN"/>
    <property type="match status" value="1"/>
</dbReference>